<accession>A0A5M9J2A6</accession>
<proteinExistence type="inferred from homology"/>
<dbReference type="Proteomes" id="UP000323425">
    <property type="component" value="Unassembled WGS sequence"/>
</dbReference>
<dbReference type="GO" id="GO:0006351">
    <property type="term" value="P:DNA-templated transcription"/>
    <property type="evidence" value="ECO:0007669"/>
    <property type="project" value="TreeGrafter"/>
</dbReference>
<keyword evidence="4" id="KW-0804">Transcription</keyword>
<dbReference type="RefSeq" id="WP_150294324.1">
    <property type="nucleotide sequence ID" value="NZ_VTFH01000001.1"/>
</dbReference>
<comment type="caution">
    <text evidence="6">The sequence shown here is derived from an EMBL/GenBank/DDBJ whole genome shotgun (WGS) entry which is preliminary data.</text>
</comment>
<reference evidence="6 7" key="1">
    <citation type="journal article" date="2018" name="Plant Biotechnol. Rep.">
        <title>Diversity and antifungal activity of endophytic bacteria associated with Panax ginseng seedlings.</title>
        <authorList>
            <person name="Park J.M."/>
            <person name="Hong C.E."/>
            <person name="Jo S.H."/>
        </authorList>
    </citation>
    <scope>NUCLEOTIDE SEQUENCE [LARGE SCALE GENOMIC DNA]</scope>
    <source>
        <strain evidence="6 7">PgKB38</strain>
    </source>
</reference>
<dbReference type="Gene3D" id="3.40.190.290">
    <property type="match status" value="1"/>
</dbReference>
<evidence type="ECO:0000259" key="5">
    <source>
        <dbReference type="PROSITE" id="PS50931"/>
    </source>
</evidence>
<evidence type="ECO:0000313" key="7">
    <source>
        <dbReference type="Proteomes" id="UP000323425"/>
    </source>
</evidence>
<dbReference type="InterPro" id="IPR058163">
    <property type="entry name" value="LysR-type_TF_proteobact-type"/>
</dbReference>
<dbReference type="InterPro" id="IPR036388">
    <property type="entry name" value="WH-like_DNA-bd_sf"/>
</dbReference>
<feature type="domain" description="HTH lysR-type" evidence="5">
    <location>
        <begin position="1"/>
        <end position="59"/>
    </location>
</feature>
<gene>
    <name evidence="6" type="primary">dmlR_20</name>
    <name evidence="6" type="ORF">FX985_02843</name>
</gene>
<sequence>MDRLTAAKIFLETVARGSISAAAAHLDMSRAMATRYIALMEEWAEVRLLHRTTRRLSLTAAGEQLLPICKELVALSADVKVLGSQPESAPKGLLRVTAPSIFAEYCLTDVLMEFLQLYPAVAVDLQIADRITNLAEEGIDLAIRVTDNLDPGVIAKKLGQVESFICASPAYIQRHGVPRDVRDLAAHNCLTYAYYGRSLWHFIVDGENVTVPVTGSFSTNEASIIVRAALSGTGVAMLPHFAAERAIKEGHLIRLFPEFRIKSIGIHAVYLSRQRMPNALKALIDFLSRRLAD</sequence>
<comment type="similarity">
    <text evidence="1">Belongs to the LysR transcriptional regulatory family.</text>
</comment>
<dbReference type="InterPro" id="IPR000847">
    <property type="entry name" value="LysR_HTH_N"/>
</dbReference>
<keyword evidence="2" id="KW-0805">Transcription regulation</keyword>
<dbReference type="Pfam" id="PF00126">
    <property type="entry name" value="HTH_1"/>
    <property type="match status" value="1"/>
</dbReference>
<dbReference type="CDD" id="cd08422">
    <property type="entry name" value="PBP2_CrgA_like"/>
    <property type="match status" value="1"/>
</dbReference>
<dbReference type="EMBL" id="VTFH01000001">
    <property type="protein sequence ID" value="KAA8562777.1"/>
    <property type="molecule type" value="Genomic_DNA"/>
</dbReference>
<evidence type="ECO:0000256" key="4">
    <source>
        <dbReference type="ARBA" id="ARBA00023163"/>
    </source>
</evidence>
<organism evidence="6 7">
    <name type="scientific">Pseudomonas extremaustralis</name>
    <dbReference type="NCBI Taxonomy" id="359110"/>
    <lineage>
        <taxon>Bacteria</taxon>
        <taxon>Pseudomonadati</taxon>
        <taxon>Pseudomonadota</taxon>
        <taxon>Gammaproteobacteria</taxon>
        <taxon>Pseudomonadales</taxon>
        <taxon>Pseudomonadaceae</taxon>
        <taxon>Pseudomonas</taxon>
    </lineage>
</organism>
<dbReference type="SUPFAM" id="SSF46785">
    <property type="entry name" value="Winged helix' DNA-binding domain"/>
    <property type="match status" value="1"/>
</dbReference>
<protein>
    <submittedName>
        <fullName evidence="6">HTH-type transcriptional regulator DmlR</fullName>
    </submittedName>
</protein>
<dbReference type="AlphaFoldDB" id="A0A5M9J2A6"/>
<dbReference type="GO" id="GO:0043565">
    <property type="term" value="F:sequence-specific DNA binding"/>
    <property type="evidence" value="ECO:0007669"/>
    <property type="project" value="TreeGrafter"/>
</dbReference>
<name>A0A5M9J2A6_9PSED</name>
<dbReference type="Gene3D" id="1.10.10.10">
    <property type="entry name" value="Winged helix-like DNA-binding domain superfamily/Winged helix DNA-binding domain"/>
    <property type="match status" value="1"/>
</dbReference>
<keyword evidence="3" id="KW-0238">DNA-binding</keyword>
<dbReference type="Pfam" id="PF03466">
    <property type="entry name" value="LysR_substrate"/>
    <property type="match status" value="1"/>
</dbReference>
<dbReference type="InterPro" id="IPR036390">
    <property type="entry name" value="WH_DNA-bd_sf"/>
</dbReference>
<evidence type="ECO:0000256" key="2">
    <source>
        <dbReference type="ARBA" id="ARBA00023015"/>
    </source>
</evidence>
<dbReference type="InterPro" id="IPR005119">
    <property type="entry name" value="LysR_subst-bd"/>
</dbReference>
<dbReference type="SUPFAM" id="SSF53850">
    <property type="entry name" value="Periplasmic binding protein-like II"/>
    <property type="match status" value="1"/>
</dbReference>
<dbReference type="GO" id="GO:0003700">
    <property type="term" value="F:DNA-binding transcription factor activity"/>
    <property type="evidence" value="ECO:0007669"/>
    <property type="project" value="InterPro"/>
</dbReference>
<dbReference type="PROSITE" id="PS50931">
    <property type="entry name" value="HTH_LYSR"/>
    <property type="match status" value="1"/>
</dbReference>
<evidence type="ECO:0000256" key="3">
    <source>
        <dbReference type="ARBA" id="ARBA00023125"/>
    </source>
</evidence>
<evidence type="ECO:0000256" key="1">
    <source>
        <dbReference type="ARBA" id="ARBA00009437"/>
    </source>
</evidence>
<evidence type="ECO:0000313" key="6">
    <source>
        <dbReference type="EMBL" id="KAA8562777.1"/>
    </source>
</evidence>
<dbReference type="PANTHER" id="PTHR30537:SF35">
    <property type="entry name" value="TRANSCRIPTIONAL REGULATORY PROTEIN"/>
    <property type="match status" value="1"/>
</dbReference>
<dbReference type="FunFam" id="3.40.190.290:FF:000001">
    <property type="entry name" value="Transcriptional regulator, LysR family"/>
    <property type="match status" value="1"/>
</dbReference>
<dbReference type="PANTHER" id="PTHR30537">
    <property type="entry name" value="HTH-TYPE TRANSCRIPTIONAL REGULATOR"/>
    <property type="match status" value="1"/>
</dbReference>